<evidence type="ECO:0000256" key="7">
    <source>
        <dbReference type="ARBA" id="ARBA00035112"/>
    </source>
</evidence>
<gene>
    <name evidence="8" type="ORF">QC761_0078260</name>
</gene>
<evidence type="ECO:0000256" key="5">
    <source>
        <dbReference type="ARBA" id="ARBA00023136"/>
    </source>
</evidence>
<proteinExistence type="inferred from homology"/>
<evidence type="ECO:0000313" key="8">
    <source>
        <dbReference type="EMBL" id="KAK4641835.1"/>
    </source>
</evidence>
<keyword evidence="5" id="KW-0472">Membrane</keyword>
<keyword evidence="9" id="KW-1185">Reference proteome</keyword>
<reference evidence="8 9" key="1">
    <citation type="journal article" date="2023" name="bioRxiv">
        <title>High-quality genome assemblies of four members of thePodospora anserinaspecies complex.</title>
        <authorList>
            <person name="Ament-Velasquez S.L."/>
            <person name="Vogan A.A."/>
            <person name="Wallerman O."/>
            <person name="Hartmann F."/>
            <person name="Gautier V."/>
            <person name="Silar P."/>
            <person name="Giraud T."/>
            <person name="Johannesson H."/>
        </authorList>
    </citation>
    <scope>NUCLEOTIDE SEQUENCE [LARGE SCALE GENOMIC DNA]</scope>
    <source>
        <strain evidence="8 9">CBS 112042</strain>
    </source>
</reference>
<sequence>PALPAIECEWVTFSSAFGIETPPFQGGAQPSQRQTVGLFLESPESTQRRRDQWRTRHFQYPAMIGGYAVQLAVSTNFTAWASIVGLTSQNTDDSMGIEHIDHCIDMLWQSIMPHHPHHFCSDVTNTPMKVVAEVVHTCRSSSKIQQWAWNRRLMHKVDKDTVVKDDPLGCGTYTYTP</sequence>
<dbReference type="Pfam" id="PF11807">
    <property type="entry name" value="UstYa"/>
    <property type="match status" value="1"/>
</dbReference>
<name>A0ABR0FCZ7_9PEZI</name>
<evidence type="ECO:0000256" key="3">
    <source>
        <dbReference type="ARBA" id="ARBA00022989"/>
    </source>
</evidence>
<keyword evidence="2" id="KW-0812">Transmembrane</keyword>
<accession>A0ABR0FCZ7</accession>
<dbReference type="InterPro" id="IPR021765">
    <property type="entry name" value="UstYa-like"/>
</dbReference>
<evidence type="ECO:0000256" key="4">
    <source>
        <dbReference type="ARBA" id="ARBA00023026"/>
    </source>
</evidence>
<dbReference type="GeneID" id="87892113"/>
<keyword evidence="3" id="KW-1133">Transmembrane helix</keyword>
<keyword evidence="6" id="KW-0325">Glycoprotein</keyword>
<evidence type="ECO:0000313" key="9">
    <source>
        <dbReference type="Proteomes" id="UP001322138"/>
    </source>
</evidence>
<evidence type="ECO:0000256" key="1">
    <source>
        <dbReference type="ARBA" id="ARBA00004167"/>
    </source>
</evidence>
<evidence type="ECO:0000256" key="2">
    <source>
        <dbReference type="ARBA" id="ARBA00022692"/>
    </source>
</evidence>
<comment type="caution">
    <text evidence="8">The sequence shown here is derived from an EMBL/GenBank/DDBJ whole genome shotgun (WGS) entry which is preliminary data.</text>
</comment>
<evidence type="ECO:0000256" key="6">
    <source>
        <dbReference type="ARBA" id="ARBA00023180"/>
    </source>
</evidence>
<protein>
    <submittedName>
        <fullName evidence="8">Uncharacterized protein</fullName>
    </submittedName>
</protein>
<keyword evidence="4" id="KW-0843">Virulence</keyword>
<organism evidence="8 9">
    <name type="scientific">Podospora bellae-mahoneyi</name>
    <dbReference type="NCBI Taxonomy" id="2093777"/>
    <lineage>
        <taxon>Eukaryota</taxon>
        <taxon>Fungi</taxon>
        <taxon>Dikarya</taxon>
        <taxon>Ascomycota</taxon>
        <taxon>Pezizomycotina</taxon>
        <taxon>Sordariomycetes</taxon>
        <taxon>Sordariomycetidae</taxon>
        <taxon>Sordariales</taxon>
        <taxon>Podosporaceae</taxon>
        <taxon>Podospora</taxon>
    </lineage>
</organism>
<feature type="non-terminal residue" evidence="8">
    <location>
        <position position="1"/>
    </location>
</feature>
<dbReference type="Proteomes" id="UP001322138">
    <property type="component" value="Unassembled WGS sequence"/>
</dbReference>
<comment type="subcellular location">
    <subcellularLocation>
        <location evidence="1">Membrane</location>
        <topology evidence="1">Single-pass membrane protein</topology>
    </subcellularLocation>
</comment>
<dbReference type="RefSeq" id="XP_062730811.1">
    <property type="nucleotide sequence ID" value="XM_062872813.1"/>
</dbReference>
<comment type="similarity">
    <text evidence="7">Belongs to the ustYa family.</text>
</comment>
<dbReference type="EMBL" id="JAFFGZ010000007">
    <property type="protein sequence ID" value="KAK4641835.1"/>
    <property type="molecule type" value="Genomic_DNA"/>
</dbReference>